<evidence type="ECO:0000259" key="2">
    <source>
        <dbReference type="SMART" id="SM00343"/>
    </source>
</evidence>
<evidence type="ECO:0000313" key="4">
    <source>
        <dbReference type="Proteomes" id="UP000475862"/>
    </source>
</evidence>
<dbReference type="Gene3D" id="4.10.60.10">
    <property type="entry name" value="Zinc finger, CCHC-type"/>
    <property type="match status" value="1"/>
</dbReference>
<evidence type="ECO:0000256" key="1">
    <source>
        <dbReference type="SAM" id="MobiDB-lite"/>
    </source>
</evidence>
<comment type="caution">
    <text evidence="3">The sequence shown here is derived from an EMBL/GenBank/DDBJ whole genome shotgun (WGS) entry which is preliminary data.</text>
</comment>
<evidence type="ECO:0000313" key="3">
    <source>
        <dbReference type="EMBL" id="KAE9528678.1"/>
    </source>
</evidence>
<dbReference type="GO" id="GO:0008270">
    <property type="term" value="F:zinc ion binding"/>
    <property type="evidence" value="ECO:0007669"/>
    <property type="project" value="InterPro"/>
</dbReference>
<accession>A0A6G0TBP3</accession>
<organism evidence="3 4">
    <name type="scientific">Aphis glycines</name>
    <name type="common">Soybean aphid</name>
    <dbReference type="NCBI Taxonomy" id="307491"/>
    <lineage>
        <taxon>Eukaryota</taxon>
        <taxon>Metazoa</taxon>
        <taxon>Ecdysozoa</taxon>
        <taxon>Arthropoda</taxon>
        <taxon>Hexapoda</taxon>
        <taxon>Insecta</taxon>
        <taxon>Pterygota</taxon>
        <taxon>Neoptera</taxon>
        <taxon>Paraneoptera</taxon>
        <taxon>Hemiptera</taxon>
        <taxon>Sternorrhyncha</taxon>
        <taxon>Aphidomorpha</taxon>
        <taxon>Aphidoidea</taxon>
        <taxon>Aphididae</taxon>
        <taxon>Aphidini</taxon>
        <taxon>Aphis</taxon>
        <taxon>Aphis</taxon>
    </lineage>
</organism>
<dbReference type="AlphaFoldDB" id="A0A6G0TBP3"/>
<feature type="domain" description="CCHC-type" evidence="2">
    <location>
        <begin position="219"/>
        <end position="235"/>
    </location>
</feature>
<feature type="region of interest" description="Disordered" evidence="1">
    <location>
        <begin position="1"/>
        <end position="60"/>
    </location>
</feature>
<dbReference type="GO" id="GO:0003676">
    <property type="term" value="F:nucleic acid binding"/>
    <property type="evidence" value="ECO:0007669"/>
    <property type="project" value="InterPro"/>
</dbReference>
<feature type="compositionally biased region" description="Low complexity" evidence="1">
    <location>
        <begin position="42"/>
        <end position="60"/>
    </location>
</feature>
<dbReference type="OrthoDB" id="6627761at2759"/>
<name>A0A6G0TBP3_APHGL</name>
<dbReference type="EMBL" id="VYZN01000048">
    <property type="protein sequence ID" value="KAE9528678.1"/>
    <property type="molecule type" value="Genomic_DNA"/>
</dbReference>
<dbReference type="InterPro" id="IPR036875">
    <property type="entry name" value="Znf_CCHC_sf"/>
</dbReference>
<sequence>MAATITSGQGEAGQWTEEVKRKAYQRKTGAELVSPLTGGDPGLPTRTTPGARTTRSRPPAILGRVKDGSYSEALKTIKGSGDVQAVSDYIVGLSKTRDGDLLVRLKAKNQTSGKIVEAIGKAMGDKAAARELAHLQKVVVQDLDEQAEPSEIVEAICGATNAKSEEVRVISTRDLSRGQKWVIISLPAHIASKALAAGRLRVGYVNCRIRYWEDRGRGRCPKCLEFGHSREHCSGPDRRDCCRECGLTGHQAASCSSSEDIRAVFKALLSGKTVGTTGGNRND</sequence>
<dbReference type="InterPro" id="IPR001878">
    <property type="entry name" value="Znf_CCHC"/>
</dbReference>
<gene>
    <name evidence="3" type="ORF">AGLY_012253</name>
</gene>
<proteinExistence type="predicted"/>
<feature type="domain" description="CCHC-type" evidence="2">
    <location>
        <begin position="241"/>
        <end position="257"/>
    </location>
</feature>
<dbReference type="SUPFAM" id="SSF57756">
    <property type="entry name" value="Retrovirus zinc finger-like domains"/>
    <property type="match status" value="1"/>
</dbReference>
<protein>
    <recommendedName>
        <fullName evidence="2">CCHC-type domain-containing protein</fullName>
    </recommendedName>
</protein>
<reference evidence="3 4" key="1">
    <citation type="submission" date="2019-08" db="EMBL/GenBank/DDBJ databases">
        <title>The genome of the soybean aphid Biotype 1, its phylome, world population structure and adaptation to the North American continent.</title>
        <authorList>
            <person name="Giordano R."/>
            <person name="Donthu R.K."/>
            <person name="Hernandez A.G."/>
            <person name="Wright C.L."/>
            <person name="Zimin A.V."/>
        </authorList>
    </citation>
    <scope>NUCLEOTIDE SEQUENCE [LARGE SCALE GENOMIC DNA]</scope>
    <source>
        <tissue evidence="3">Whole aphids</tissue>
    </source>
</reference>
<dbReference type="SMART" id="SM00343">
    <property type="entry name" value="ZnF_C2HC"/>
    <property type="match status" value="2"/>
</dbReference>
<keyword evidence="4" id="KW-1185">Reference proteome</keyword>
<dbReference type="Proteomes" id="UP000475862">
    <property type="component" value="Unassembled WGS sequence"/>
</dbReference>